<organism evidence="1 2">
    <name type="scientific">Proteus phage phiP4-3</name>
    <dbReference type="NCBI Taxonomy" id="2065203"/>
    <lineage>
        <taxon>Viruses</taxon>
        <taxon>Duplodnaviria</taxon>
        <taxon>Heunggongvirae</taxon>
        <taxon>Uroviricota</taxon>
        <taxon>Caudoviricetes</taxon>
        <taxon>Pantevenvirales</taxon>
        <taxon>Straboviridae</taxon>
        <taxon>Bragavirus</taxon>
        <taxon>Bragavirus p43</taxon>
    </lineage>
</organism>
<protein>
    <submittedName>
        <fullName evidence="1">Uncharacterized protein</fullName>
    </submittedName>
</protein>
<evidence type="ECO:0000313" key="2">
    <source>
        <dbReference type="Proteomes" id="UP000240538"/>
    </source>
</evidence>
<gene>
    <name evidence="1" type="ORF">phiP43_168</name>
</gene>
<proteinExistence type="predicted"/>
<dbReference type="EMBL" id="MG696114">
    <property type="protein sequence ID" value="AUM58526.1"/>
    <property type="molecule type" value="Genomic_DNA"/>
</dbReference>
<reference evidence="1 2" key="1">
    <citation type="submission" date="2017-12" db="EMBL/GenBank/DDBJ databases">
        <title>Complete genome sequence and characterization of bacteriophage phiP4-3 infecting Proteus pennea.</title>
        <authorList>
            <person name="He Y."/>
            <person name="Yang H."/>
        </authorList>
    </citation>
    <scope>NUCLEOTIDE SEQUENCE [LARGE SCALE GENOMIC DNA]</scope>
</reference>
<dbReference type="Proteomes" id="UP000240538">
    <property type="component" value="Segment"/>
</dbReference>
<sequence length="162" mass="18973">MNYYDLMTQFLDKCEANDTNKMRTVTRSLFSIVYEYRQCKLDFGRQTYKSTQISEFALEQKLRNPHRDIFIIGHTALDTKLKYNGHVEKIGIKPIKSVEFIKASRRALSNPSWHNRFRGRCLNSPIFIIEEPMGLNTFDFIDALTSTIAFTGYYPIIYFIGC</sequence>
<keyword evidence="2" id="KW-1185">Reference proteome</keyword>
<name>A0A2I6PFN6_9CAUD</name>
<accession>A0A2I6PFN6</accession>
<evidence type="ECO:0000313" key="1">
    <source>
        <dbReference type="EMBL" id="AUM58526.1"/>
    </source>
</evidence>